<dbReference type="Pfam" id="PF04242">
    <property type="entry name" value="DUF424"/>
    <property type="match status" value="1"/>
</dbReference>
<dbReference type="Gene3D" id="3.30.1860.10">
    <property type="entry name" value="uncharacterized conserved protein from methanopyrus kandleri domain like"/>
    <property type="match status" value="1"/>
</dbReference>
<protein>
    <recommendedName>
        <fullName evidence="3">DUF424 domain-containing protein</fullName>
    </recommendedName>
</protein>
<sequence length="96" mass="10885">MYMRIHEKKEETIVAVCDEKLLGKTIGEKDIEITIKREFYGKEGFSQEEIKEAMKKATIGNLVGKNSVELGIKHGFIDKDHVIEINGTPHAQMVLL</sequence>
<dbReference type="InParanoid" id="A0A1Q6DW69"/>
<keyword evidence="2" id="KW-1185">Reference proteome</keyword>
<dbReference type="STRING" id="1903181.BTN85_1106"/>
<dbReference type="Proteomes" id="UP000185744">
    <property type="component" value="Unassembled WGS sequence"/>
</dbReference>
<reference evidence="1" key="1">
    <citation type="submission" date="2016-12" db="EMBL/GenBank/DDBJ databases">
        <title>Discovery of methanogenic haloarchaea.</title>
        <authorList>
            <person name="Sorokin D.Y."/>
            <person name="Makarova K.S."/>
            <person name="Abbas B."/>
            <person name="Ferrer M."/>
            <person name="Golyshin P.N."/>
        </authorList>
    </citation>
    <scope>NUCLEOTIDE SEQUENCE [LARGE SCALE GENOMIC DNA]</scope>
    <source>
        <strain evidence="1">HMET1</strain>
    </source>
</reference>
<evidence type="ECO:0008006" key="3">
    <source>
        <dbReference type="Google" id="ProtNLM"/>
    </source>
</evidence>
<evidence type="ECO:0000313" key="2">
    <source>
        <dbReference type="Proteomes" id="UP000185744"/>
    </source>
</evidence>
<name>A0A1Q6DW69_METT1</name>
<proteinExistence type="predicted"/>
<gene>
    <name evidence="1" type="ORF">BTN85_1106</name>
</gene>
<evidence type="ECO:0000313" key="1">
    <source>
        <dbReference type="EMBL" id="OKY78609.1"/>
    </source>
</evidence>
<accession>A0A1Q6DW69</accession>
<organism evidence="1 2">
    <name type="scientific">Methanohalarchaeum thermophilum</name>
    <dbReference type="NCBI Taxonomy" id="1903181"/>
    <lineage>
        <taxon>Archaea</taxon>
        <taxon>Methanobacteriati</taxon>
        <taxon>Methanobacteriota</taxon>
        <taxon>Methanonatronarchaeia</taxon>
        <taxon>Methanonatronarchaeales</taxon>
        <taxon>Methanonatronarchaeaceae</taxon>
        <taxon>Candidatus Methanohalarchaeum</taxon>
    </lineage>
</organism>
<dbReference type="EMBL" id="MSDW01000001">
    <property type="protein sequence ID" value="OKY78609.1"/>
    <property type="molecule type" value="Genomic_DNA"/>
</dbReference>
<dbReference type="InterPro" id="IPR007355">
    <property type="entry name" value="DUF424"/>
</dbReference>
<dbReference type="AlphaFoldDB" id="A0A1Q6DW69"/>
<comment type="caution">
    <text evidence="1">The sequence shown here is derived from an EMBL/GenBank/DDBJ whole genome shotgun (WGS) entry which is preliminary data.</text>
</comment>